<keyword evidence="4" id="KW-1185">Reference proteome</keyword>
<feature type="region of interest" description="Disordered" evidence="2">
    <location>
        <begin position="627"/>
        <end position="646"/>
    </location>
</feature>
<proteinExistence type="predicted"/>
<evidence type="ECO:0000256" key="2">
    <source>
        <dbReference type="SAM" id="MobiDB-lite"/>
    </source>
</evidence>
<dbReference type="Gene3D" id="3.30.420.40">
    <property type="match status" value="1"/>
</dbReference>
<sequence>MDFQKLEQELFPFSKIIEVGQDGQLNLIPENLNRILTYWHKYISVSAPSRFLAVTGGSKNGKTLVTNFVIQSLINLRGVENEGGLRGFSWDSSSLQFPSLVHCDDKDKAGEGAVYLWPTPFLSTGNVSGGAEEKSFLWIFHIDGGSNAANEITLRPLEQFLLLVCSHLVEIIYSANKFQLVSSTETLLKEGVELEQLCQSFTYLVRAPEGNPLYSQFPTLNPTKETTKVLEILLQKSELRKLPENRVKFLNESTNDFENATLLKFPNYSGSIYGNDGFLCQDAIKELLPYVEIIVQDVTSRAAKTPSKMVMIGGVFQPLTGENMMEFFRLAVNKVNCINPVMMEVENEEEENFQKPEQQQNLSQNHHLAENSMKFCQDSTPKQQEELKPFLFLLENLILAKIESSLKFSNVSCLFQDCFQQASISPHADAPIPQELMEKYRLEIEKLSSIAKGFTNEIRRYFANNCVCFRNNKVLENFCKKECNEFLKAYGATTTHSNSLPLEKLGSKACEKLGQIFHEENAKIVSNEEEMGNKVVGKLLEFYKREMMRFRTEIGFEILNYTSKEQEEHHRKLEKECISLLRECMNLNGKLNEVLPMKEGELKKNIACAFEEHSNFIQREQVNAQQALKPSSSLPSSSSKNSGGKFQNKAINSQVVSRPLPSSSQGRPVTLGPVKIHPQNRFIDVTLIFQLTLDDLTMGCILKNDANDGIPRLIATELTLIEKIGQHQYLVGNDVDIKPGAIIWSLRNILMNDNHQNQQHKNTKASQNCANNTSYLIGMLLKKLRRVAESQLGHKFSRAIVTFPYHMQRSCHNFSQNILAGAQTYGEFENVQVVEENECLAEAFLNSVDKSQCKNRGILVLSQNCEFVDVLRHYFDGELKVTKREGEIVDQSEKRCFGILRNNKVSIELKNVHSIHKQDNLIAAAVVGSGSLTPDIYVEMLVNYFPLVYFFEDSKLALIIGAVLADHDAPENKNAKILGDKREQINMVPSKRFDDGVVQKLHKNAISVPISQVGTSTQKQEKVSQSVSSTSEQKKEEVEISQELLERKQHLLKMCNEIQSRIESVQFQSELAKKVLLKKVTEARKLAMEKRSSDNNDGIRLIKIQIDLLQDLAIRHKLFGNE</sequence>
<evidence type="ECO:0000313" key="4">
    <source>
        <dbReference type="Proteomes" id="UP001642540"/>
    </source>
</evidence>
<feature type="compositionally biased region" description="Low complexity" evidence="2">
    <location>
        <begin position="628"/>
        <end position="640"/>
    </location>
</feature>
<comment type="caution">
    <text evidence="3">The sequence shown here is derived from an EMBL/GenBank/DDBJ whole genome shotgun (WGS) entry which is preliminary data.</text>
</comment>
<evidence type="ECO:0000256" key="1">
    <source>
        <dbReference type="SAM" id="Coils"/>
    </source>
</evidence>
<feature type="coiled-coil region" evidence="1">
    <location>
        <begin position="563"/>
        <end position="590"/>
    </location>
</feature>
<reference evidence="3 4" key="1">
    <citation type="submission" date="2024-08" db="EMBL/GenBank/DDBJ databases">
        <authorList>
            <person name="Cucini C."/>
            <person name="Frati F."/>
        </authorList>
    </citation>
    <scope>NUCLEOTIDE SEQUENCE [LARGE SCALE GENOMIC DNA]</scope>
</reference>
<organism evidence="3 4">
    <name type="scientific">Orchesella dallaii</name>
    <dbReference type="NCBI Taxonomy" id="48710"/>
    <lineage>
        <taxon>Eukaryota</taxon>
        <taxon>Metazoa</taxon>
        <taxon>Ecdysozoa</taxon>
        <taxon>Arthropoda</taxon>
        <taxon>Hexapoda</taxon>
        <taxon>Collembola</taxon>
        <taxon>Entomobryomorpha</taxon>
        <taxon>Entomobryoidea</taxon>
        <taxon>Orchesellidae</taxon>
        <taxon>Orchesellinae</taxon>
        <taxon>Orchesella</taxon>
    </lineage>
</organism>
<accession>A0ABP1S7R8</accession>
<keyword evidence="1" id="KW-0175">Coiled coil</keyword>
<protein>
    <submittedName>
        <fullName evidence="3">Uncharacterized protein</fullName>
    </submittedName>
</protein>
<gene>
    <name evidence="3" type="ORF">ODALV1_LOCUS30524</name>
</gene>
<name>A0ABP1S7R8_9HEXA</name>
<evidence type="ECO:0000313" key="3">
    <source>
        <dbReference type="EMBL" id="CAL8145540.1"/>
    </source>
</evidence>
<dbReference type="EMBL" id="CAXLJM020000164">
    <property type="protein sequence ID" value="CAL8145540.1"/>
    <property type="molecule type" value="Genomic_DNA"/>
</dbReference>
<dbReference type="Proteomes" id="UP001642540">
    <property type="component" value="Unassembled WGS sequence"/>
</dbReference>